<feature type="region of interest" description="Disordered" evidence="1">
    <location>
        <begin position="309"/>
        <end position="330"/>
    </location>
</feature>
<comment type="caution">
    <text evidence="4">The sequence shown here is derived from an EMBL/GenBank/DDBJ whole genome shotgun (WGS) entry which is preliminary data.</text>
</comment>
<dbReference type="InterPro" id="IPR029058">
    <property type="entry name" value="AB_hydrolase_fold"/>
</dbReference>
<evidence type="ECO:0000313" key="5">
    <source>
        <dbReference type="Proteomes" id="UP000566819"/>
    </source>
</evidence>
<dbReference type="EMBL" id="JAAMPI010002018">
    <property type="protein sequence ID" value="KAF4620116.1"/>
    <property type="molecule type" value="Genomic_DNA"/>
</dbReference>
<gene>
    <name evidence="4" type="ORF">G7Y89_g14706</name>
</gene>
<evidence type="ECO:0000256" key="2">
    <source>
        <dbReference type="SAM" id="Phobius"/>
    </source>
</evidence>
<name>A0A8H4QZP5_9HELO</name>
<accession>A0A8H4QZP5</accession>
<feature type="transmembrane region" description="Helical" evidence="2">
    <location>
        <begin position="428"/>
        <end position="450"/>
    </location>
</feature>
<dbReference type="AlphaFoldDB" id="A0A8H4QZP5"/>
<feature type="compositionally biased region" description="Basic and acidic residues" evidence="1">
    <location>
        <begin position="233"/>
        <end position="244"/>
    </location>
</feature>
<evidence type="ECO:0000256" key="1">
    <source>
        <dbReference type="SAM" id="MobiDB-lite"/>
    </source>
</evidence>
<keyword evidence="2" id="KW-0812">Transmembrane</keyword>
<dbReference type="InterPro" id="IPR021840">
    <property type="entry name" value="DUF3433"/>
</dbReference>
<sequence>MCGLIDEEVEKGVSLKRIVVGGFSQGCAVSLVTGLASKYRERIAGVVGLSGYLPKGKQIRREREGYVKLGGNEGDDKLMRVFLGHGTKDMLVSMRMFRDAKARVAKTVGEENLEVYEYAGGGDPYRMNLGDLDVHSVHHNRPTIQRVTTDEIPASPARAHIDDCPSLSSSLSEAPTVIRWISPTSRQPSPRSSFDTIKPEIQRESIGANEVAYESNAPLVVRFDEDQIRRTEIAASKREPRMEEIDSLSSPPTPVDDTPYIRYAIDVLTADENLSPSQRPSTATSSDSYPVDRLIPDYGLGYLSSTQRQREELALTRKHRSTPTPEGRLFNFNATRPLSEHSQSHPSPIPPRQILSAGPEIYVPIEAPLHTPRYPPLTFVPTILRPASMITLSIICLLMITALMFSAIYSTYHNGLFDWSGGIYGGRYFLFGFLPQMLAACIYVYVQGVISATTRIMPYTLMAMDSAESRAGALFLGIFPRSMLSPNWEGPFSIDISNSFFWLIVFTIPLQSCLFSVIQVDGVWRWTAVQGVAWTLVALYLFVLIATVISGLFFFRRSTGLLWDPRSLADVIAFLPRSNSLGDYPGTDVMADKKEIQNRLAIRSDRLGYWMTHRTKGLFYCIGEEGARTRRYTIQSGKISEKKIGAEVNFDDLERNSASFTTETRFRYMPWHLRDTYVIFWVVAGFLTLLALFIVSFLPSTTIRNGFAPLVAPAPNAAGYSPANFLYSFVPSVLGMLLYLFFQTLDMALRKMQPWADLADPNGATAERSLLLEYTAAHPIQCSFNALQVGHFRVALVSLLSFLFILLPVLAGGLFFPLTDPSNVVVMLPNLPAFYVCLAILILYLFGLAVLLPKRQSMRLPHAVDCLAEIFSFVYGSRILDDAAFRAPRSKTDLVTRLMVPSSDTGRPARYGFGLYRGRHGKDCFGIEKLRRQGSPVQMISEEPEEPIARPGLAYSRNHRKVLPLTATRGPYI</sequence>
<dbReference type="Gene3D" id="3.40.50.1820">
    <property type="entry name" value="alpha/beta hydrolase"/>
    <property type="match status" value="1"/>
</dbReference>
<feature type="transmembrane region" description="Helical" evidence="2">
    <location>
        <begin position="532"/>
        <end position="555"/>
    </location>
</feature>
<dbReference type="SUPFAM" id="SSF53474">
    <property type="entry name" value="alpha/beta-Hydrolases"/>
    <property type="match status" value="1"/>
</dbReference>
<feature type="domain" description="Phospholipase/carboxylesterase/thioesterase" evidence="3">
    <location>
        <begin position="4"/>
        <end position="117"/>
    </location>
</feature>
<keyword evidence="5" id="KW-1185">Reference proteome</keyword>
<feature type="region of interest" description="Disordered" evidence="1">
    <location>
        <begin position="233"/>
        <end position="258"/>
    </location>
</feature>
<keyword evidence="2" id="KW-1133">Transmembrane helix</keyword>
<dbReference type="GO" id="GO:0016787">
    <property type="term" value="F:hydrolase activity"/>
    <property type="evidence" value="ECO:0007669"/>
    <property type="project" value="InterPro"/>
</dbReference>
<feature type="transmembrane region" description="Helical" evidence="2">
    <location>
        <begin position="387"/>
        <end position="408"/>
    </location>
</feature>
<feature type="transmembrane region" description="Helical" evidence="2">
    <location>
        <begin position="677"/>
        <end position="698"/>
    </location>
</feature>
<dbReference type="PANTHER" id="PTHR37544:SF1">
    <property type="entry name" value="PHOSPHORIBOSYLAMINOIMIDAZOLE-SUCCINOCARBOXAMIDE SYNTHASE"/>
    <property type="match status" value="1"/>
</dbReference>
<keyword evidence="2" id="KW-0472">Membrane</keyword>
<evidence type="ECO:0000259" key="3">
    <source>
        <dbReference type="Pfam" id="PF02230"/>
    </source>
</evidence>
<dbReference type="InterPro" id="IPR003140">
    <property type="entry name" value="PLipase/COase/thioEstase"/>
</dbReference>
<dbReference type="Pfam" id="PF02230">
    <property type="entry name" value="Abhydrolase_2"/>
    <property type="match status" value="1"/>
</dbReference>
<protein>
    <recommendedName>
        <fullName evidence="3">Phospholipase/carboxylesterase/thioesterase domain-containing protein</fullName>
    </recommendedName>
</protein>
<feature type="transmembrane region" description="Helical" evidence="2">
    <location>
        <begin position="794"/>
        <end position="818"/>
    </location>
</feature>
<dbReference type="Pfam" id="PF11915">
    <property type="entry name" value="DUF3433"/>
    <property type="match status" value="1"/>
</dbReference>
<feature type="transmembrane region" description="Helical" evidence="2">
    <location>
        <begin position="725"/>
        <end position="742"/>
    </location>
</feature>
<reference evidence="4 5" key="1">
    <citation type="submission" date="2020-03" db="EMBL/GenBank/DDBJ databases">
        <title>Draft Genome Sequence of Cudoniella acicularis.</title>
        <authorList>
            <person name="Buettner E."/>
            <person name="Kellner H."/>
        </authorList>
    </citation>
    <scope>NUCLEOTIDE SEQUENCE [LARGE SCALE GENOMIC DNA]</scope>
    <source>
        <strain evidence="4 5">DSM 108380</strain>
    </source>
</reference>
<evidence type="ECO:0000313" key="4">
    <source>
        <dbReference type="EMBL" id="KAF4620116.1"/>
    </source>
</evidence>
<proteinExistence type="predicted"/>
<dbReference type="PANTHER" id="PTHR37544">
    <property type="entry name" value="SPRAY-RELATED"/>
    <property type="match status" value="1"/>
</dbReference>
<feature type="compositionally biased region" description="Polar residues" evidence="1">
    <location>
        <begin position="272"/>
        <end position="288"/>
    </location>
</feature>
<feature type="transmembrane region" description="Helical" evidence="2">
    <location>
        <begin position="500"/>
        <end position="520"/>
    </location>
</feature>
<dbReference type="Proteomes" id="UP000566819">
    <property type="component" value="Unassembled WGS sequence"/>
</dbReference>
<feature type="transmembrane region" description="Helical" evidence="2">
    <location>
        <begin position="833"/>
        <end position="852"/>
    </location>
</feature>
<dbReference type="OrthoDB" id="3057599at2759"/>
<feature type="region of interest" description="Disordered" evidence="1">
    <location>
        <begin position="271"/>
        <end position="290"/>
    </location>
</feature>
<organism evidence="4 5">
    <name type="scientific">Cudoniella acicularis</name>
    <dbReference type="NCBI Taxonomy" id="354080"/>
    <lineage>
        <taxon>Eukaryota</taxon>
        <taxon>Fungi</taxon>
        <taxon>Dikarya</taxon>
        <taxon>Ascomycota</taxon>
        <taxon>Pezizomycotina</taxon>
        <taxon>Leotiomycetes</taxon>
        <taxon>Helotiales</taxon>
        <taxon>Tricladiaceae</taxon>
        <taxon>Cudoniella</taxon>
    </lineage>
</organism>